<reference evidence="1 2" key="1">
    <citation type="submission" date="2021-06" db="EMBL/GenBank/DDBJ databases">
        <title>Caerostris extrusa draft genome.</title>
        <authorList>
            <person name="Kono N."/>
            <person name="Arakawa K."/>
        </authorList>
    </citation>
    <scope>NUCLEOTIDE SEQUENCE [LARGE SCALE GENOMIC DNA]</scope>
</reference>
<dbReference type="AlphaFoldDB" id="A0AAV4NQR2"/>
<gene>
    <name evidence="1" type="ORF">CEXT_228831</name>
</gene>
<comment type="caution">
    <text evidence="1">The sequence shown here is derived from an EMBL/GenBank/DDBJ whole genome shotgun (WGS) entry which is preliminary data.</text>
</comment>
<dbReference type="EMBL" id="BPLR01021168">
    <property type="protein sequence ID" value="GIX86753.1"/>
    <property type="molecule type" value="Genomic_DNA"/>
</dbReference>
<protein>
    <submittedName>
        <fullName evidence="1">Uncharacterized protein</fullName>
    </submittedName>
</protein>
<accession>A0AAV4NQR2</accession>
<organism evidence="1 2">
    <name type="scientific">Caerostris extrusa</name>
    <name type="common">Bark spider</name>
    <name type="synonym">Caerostris bankana</name>
    <dbReference type="NCBI Taxonomy" id="172846"/>
    <lineage>
        <taxon>Eukaryota</taxon>
        <taxon>Metazoa</taxon>
        <taxon>Ecdysozoa</taxon>
        <taxon>Arthropoda</taxon>
        <taxon>Chelicerata</taxon>
        <taxon>Arachnida</taxon>
        <taxon>Araneae</taxon>
        <taxon>Araneomorphae</taxon>
        <taxon>Entelegynae</taxon>
        <taxon>Araneoidea</taxon>
        <taxon>Araneidae</taxon>
        <taxon>Caerostris</taxon>
    </lineage>
</organism>
<keyword evidence="2" id="KW-1185">Reference proteome</keyword>
<proteinExistence type="predicted"/>
<evidence type="ECO:0000313" key="1">
    <source>
        <dbReference type="EMBL" id="GIX86753.1"/>
    </source>
</evidence>
<name>A0AAV4NQR2_CAEEX</name>
<sequence>MPKRLGNPICLGPPCCVTTLLSSDYNPWMELMRKLNSECESCVIGVFLGVGVAPRGGISELFVKGWFVISASARGWRFRSAPRVRRISYGTGCFNYCFEGRRLHYREGGKRPFSPITSRSFAVKRASRVSRRKLVPIIYTRFAVSEIRLSFFFFINRKLNSECESCVIGVFLGVGVAPRGGISELLVKGWFVISISARGGDFVVHLV</sequence>
<evidence type="ECO:0000313" key="2">
    <source>
        <dbReference type="Proteomes" id="UP001054945"/>
    </source>
</evidence>
<dbReference type="Proteomes" id="UP001054945">
    <property type="component" value="Unassembled WGS sequence"/>
</dbReference>